<accession>A0A918NU50</accession>
<proteinExistence type="predicted"/>
<protein>
    <submittedName>
        <fullName evidence="1">Uncharacterized protein</fullName>
    </submittedName>
</protein>
<evidence type="ECO:0000313" key="2">
    <source>
        <dbReference type="Proteomes" id="UP000645555"/>
    </source>
</evidence>
<dbReference type="AlphaFoldDB" id="A0A918NU50"/>
<evidence type="ECO:0000313" key="1">
    <source>
        <dbReference type="EMBL" id="GGX94885.1"/>
    </source>
</evidence>
<keyword evidence="2" id="KW-1185">Reference proteome</keyword>
<name>A0A918NU50_9ACTN</name>
<gene>
    <name evidence="1" type="ORF">GCM10010515_72010</name>
</gene>
<organism evidence="1 2">
    <name type="scientific">Streptomyces fructofermentans</name>
    <dbReference type="NCBI Taxonomy" id="152141"/>
    <lineage>
        <taxon>Bacteria</taxon>
        <taxon>Bacillati</taxon>
        <taxon>Actinomycetota</taxon>
        <taxon>Actinomycetes</taxon>
        <taxon>Kitasatosporales</taxon>
        <taxon>Streptomycetaceae</taxon>
        <taxon>Streptomyces</taxon>
    </lineage>
</organism>
<reference evidence="1" key="1">
    <citation type="journal article" date="2014" name="Int. J. Syst. Evol. Microbiol.">
        <title>Complete genome sequence of Corynebacterium casei LMG S-19264T (=DSM 44701T), isolated from a smear-ripened cheese.</title>
        <authorList>
            <consortium name="US DOE Joint Genome Institute (JGI-PGF)"/>
            <person name="Walter F."/>
            <person name="Albersmeier A."/>
            <person name="Kalinowski J."/>
            <person name="Ruckert C."/>
        </authorList>
    </citation>
    <scope>NUCLEOTIDE SEQUENCE</scope>
    <source>
        <strain evidence="1">JCM 4956</strain>
    </source>
</reference>
<dbReference type="Proteomes" id="UP000645555">
    <property type="component" value="Unassembled WGS sequence"/>
</dbReference>
<dbReference type="RefSeq" id="WP_190039845.1">
    <property type="nucleotide sequence ID" value="NZ_BMWD01000042.1"/>
</dbReference>
<sequence length="101" mass="10659">MSLPQGPSGTAVLVGAHERISGPSWPLYACAPCRDQRRLAPAGMTDAPKQSYRQTYRAMLAHFAACAACRAEGATPCSAGAALSIAHRDVRRGAAHDLRKV</sequence>
<reference evidence="1" key="2">
    <citation type="submission" date="2020-09" db="EMBL/GenBank/DDBJ databases">
        <authorList>
            <person name="Sun Q."/>
            <person name="Ohkuma M."/>
        </authorList>
    </citation>
    <scope>NUCLEOTIDE SEQUENCE</scope>
    <source>
        <strain evidence="1">JCM 4956</strain>
    </source>
</reference>
<comment type="caution">
    <text evidence="1">The sequence shown here is derived from an EMBL/GenBank/DDBJ whole genome shotgun (WGS) entry which is preliminary data.</text>
</comment>
<dbReference type="EMBL" id="BMWD01000042">
    <property type="protein sequence ID" value="GGX94885.1"/>
    <property type="molecule type" value="Genomic_DNA"/>
</dbReference>